<accession>A0A9D4HAQ9</accession>
<comment type="caution">
    <text evidence="2">The sequence shown here is derived from an EMBL/GenBank/DDBJ whole genome shotgun (WGS) entry which is preliminary data.</text>
</comment>
<feature type="chain" id="PRO_5039402807" evidence="1">
    <location>
        <begin position="19"/>
        <end position="76"/>
    </location>
</feature>
<evidence type="ECO:0000313" key="2">
    <source>
        <dbReference type="EMBL" id="KAH3713474.1"/>
    </source>
</evidence>
<evidence type="ECO:0000313" key="3">
    <source>
        <dbReference type="Proteomes" id="UP000828390"/>
    </source>
</evidence>
<keyword evidence="3" id="KW-1185">Reference proteome</keyword>
<protein>
    <submittedName>
        <fullName evidence="2">Uncharacterized protein</fullName>
    </submittedName>
</protein>
<dbReference type="AlphaFoldDB" id="A0A9D4HAQ9"/>
<proteinExistence type="predicted"/>
<name>A0A9D4HAQ9_DREPO</name>
<organism evidence="2 3">
    <name type="scientific">Dreissena polymorpha</name>
    <name type="common">Zebra mussel</name>
    <name type="synonym">Mytilus polymorpha</name>
    <dbReference type="NCBI Taxonomy" id="45954"/>
    <lineage>
        <taxon>Eukaryota</taxon>
        <taxon>Metazoa</taxon>
        <taxon>Spiralia</taxon>
        <taxon>Lophotrochozoa</taxon>
        <taxon>Mollusca</taxon>
        <taxon>Bivalvia</taxon>
        <taxon>Autobranchia</taxon>
        <taxon>Heteroconchia</taxon>
        <taxon>Euheterodonta</taxon>
        <taxon>Imparidentia</taxon>
        <taxon>Neoheterodontei</taxon>
        <taxon>Myida</taxon>
        <taxon>Dreissenoidea</taxon>
        <taxon>Dreissenidae</taxon>
        <taxon>Dreissena</taxon>
    </lineage>
</organism>
<keyword evidence="1" id="KW-0732">Signal</keyword>
<dbReference type="Proteomes" id="UP000828390">
    <property type="component" value="Unassembled WGS sequence"/>
</dbReference>
<gene>
    <name evidence="2" type="ORF">DPMN_073267</name>
</gene>
<reference evidence="2" key="2">
    <citation type="submission" date="2020-11" db="EMBL/GenBank/DDBJ databases">
        <authorList>
            <person name="McCartney M.A."/>
            <person name="Auch B."/>
            <person name="Kono T."/>
            <person name="Mallez S."/>
            <person name="Becker A."/>
            <person name="Gohl D.M."/>
            <person name="Silverstein K.A.T."/>
            <person name="Koren S."/>
            <person name="Bechman K.B."/>
            <person name="Herman A."/>
            <person name="Abrahante J.E."/>
            <person name="Garbe J."/>
        </authorList>
    </citation>
    <scope>NUCLEOTIDE SEQUENCE</scope>
    <source>
        <strain evidence="2">Duluth1</strain>
        <tissue evidence="2">Whole animal</tissue>
    </source>
</reference>
<evidence type="ECO:0000256" key="1">
    <source>
        <dbReference type="SAM" id="SignalP"/>
    </source>
</evidence>
<reference evidence="2" key="1">
    <citation type="journal article" date="2019" name="bioRxiv">
        <title>The Genome of the Zebra Mussel, Dreissena polymorpha: A Resource for Invasive Species Research.</title>
        <authorList>
            <person name="McCartney M.A."/>
            <person name="Auch B."/>
            <person name="Kono T."/>
            <person name="Mallez S."/>
            <person name="Zhang Y."/>
            <person name="Obille A."/>
            <person name="Becker A."/>
            <person name="Abrahante J.E."/>
            <person name="Garbe J."/>
            <person name="Badalamenti J.P."/>
            <person name="Herman A."/>
            <person name="Mangelson H."/>
            <person name="Liachko I."/>
            <person name="Sullivan S."/>
            <person name="Sone E.D."/>
            <person name="Koren S."/>
            <person name="Silverstein K.A.T."/>
            <person name="Beckman K.B."/>
            <person name="Gohl D.M."/>
        </authorList>
    </citation>
    <scope>NUCLEOTIDE SEQUENCE</scope>
    <source>
        <strain evidence="2">Duluth1</strain>
        <tissue evidence="2">Whole animal</tissue>
    </source>
</reference>
<dbReference type="EMBL" id="JAIWYP010000014">
    <property type="protein sequence ID" value="KAH3713474.1"/>
    <property type="molecule type" value="Genomic_DNA"/>
</dbReference>
<feature type="signal peptide" evidence="1">
    <location>
        <begin position="1"/>
        <end position="18"/>
    </location>
</feature>
<sequence length="76" mass="8321">MICCPLTVFAPLCHHIWGLCLLNAGYLVPTLHQRVGIATIRDLWETRVGVVSLQYTYTGEKATVVGVGQKSLSSSF</sequence>